<sequence length="535" mass="57603">MAMLLPLALALCAACMASAAQAFDVALNGVVSALKMQHSNPVVSVAVDGEAVDLLLTTDIDGILVCSDLPPATAVSPRIGFDYARKLLRLQLNGMLQEVSPADVAVPALNRTLRWPVGRFRLQQQWLSPVALQFFLWKANAQGFLGVGYAHRPRASLLWAALQNDSSQYRYDARRVSRGNGSEDASDDAERSAALSVIHVKSEVSEAAAQPWDWSEPCASVDQADDQGSNSQGITFPLHRLGFACRQSPKTTIHRVDMLGEFSGFWDALVDLNTACLSLPQQFYDSLAGWLGFTYNEELKITEFPASASLPSLQFSLTLDGPTHVVPLDRLVLRNVSTASSAAMAWVCIQRGATVVQNAASVLSPVDPDASSAQRYRLHGSMSLPLYNMAHVPIVLGHMMLQAMGGIVVDGGAKQVAFSHPVESGSGGKATESEEEEQRRAALQTTATCLPVKQCLGQQVHVPRLNACLDPDCSKYYFQSLDPTTKQCAIDAAWLQFLGSILAAFVTLELGFSLGTRRMIRRAVDAAAPDADGGD</sequence>
<dbReference type="EMBL" id="JAKCXM010000019">
    <property type="protein sequence ID" value="KAJ0407621.1"/>
    <property type="molecule type" value="Genomic_DNA"/>
</dbReference>
<organism evidence="3 4">
    <name type="scientific">Pythium insidiosum</name>
    <name type="common">Pythiosis disease agent</name>
    <dbReference type="NCBI Taxonomy" id="114742"/>
    <lineage>
        <taxon>Eukaryota</taxon>
        <taxon>Sar</taxon>
        <taxon>Stramenopiles</taxon>
        <taxon>Oomycota</taxon>
        <taxon>Peronosporomycetes</taxon>
        <taxon>Pythiales</taxon>
        <taxon>Pythiaceae</taxon>
        <taxon>Pythium</taxon>
    </lineage>
</organism>
<gene>
    <name evidence="3" type="ORF">P43SY_010162</name>
</gene>
<keyword evidence="4" id="KW-1185">Reference proteome</keyword>
<keyword evidence="1" id="KW-1133">Transmembrane helix</keyword>
<evidence type="ECO:0000256" key="1">
    <source>
        <dbReference type="SAM" id="Phobius"/>
    </source>
</evidence>
<evidence type="ECO:0000313" key="4">
    <source>
        <dbReference type="Proteomes" id="UP001209570"/>
    </source>
</evidence>
<dbReference type="Proteomes" id="UP001209570">
    <property type="component" value="Unassembled WGS sequence"/>
</dbReference>
<keyword evidence="2" id="KW-0732">Signal</keyword>
<comment type="caution">
    <text evidence="3">The sequence shown here is derived from an EMBL/GenBank/DDBJ whole genome shotgun (WGS) entry which is preliminary data.</text>
</comment>
<dbReference type="SUPFAM" id="SSF50630">
    <property type="entry name" value="Acid proteases"/>
    <property type="match status" value="1"/>
</dbReference>
<reference evidence="3" key="1">
    <citation type="submission" date="2021-12" db="EMBL/GenBank/DDBJ databases">
        <title>Prjna785345.</title>
        <authorList>
            <person name="Rujirawat T."/>
            <person name="Krajaejun T."/>
        </authorList>
    </citation>
    <scope>NUCLEOTIDE SEQUENCE</scope>
    <source>
        <strain evidence="3">Pi057C3</strain>
    </source>
</reference>
<evidence type="ECO:0000256" key="2">
    <source>
        <dbReference type="SAM" id="SignalP"/>
    </source>
</evidence>
<feature type="transmembrane region" description="Helical" evidence="1">
    <location>
        <begin position="493"/>
        <end position="512"/>
    </location>
</feature>
<dbReference type="AlphaFoldDB" id="A0AAD5LNJ2"/>
<evidence type="ECO:0000313" key="3">
    <source>
        <dbReference type="EMBL" id="KAJ0407621.1"/>
    </source>
</evidence>
<protein>
    <submittedName>
        <fullName evidence="3">Uncharacterized protein</fullName>
    </submittedName>
</protein>
<feature type="chain" id="PRO_5042021914" evidence="2">
    <location>
        <begin position="23"/>
        <end position="535"/>
    </location>
</feature>
<proteinExistence type="predicted"/>
<dbReference type="InterPro" id="IPR021109">
    <property type="entry name" value="Peptidase_aspartic_dom_sf"/>
</dbReference>
<name>A0AAD5LNJ2_PYTIN</name>
<dbReference type="Gene3D" id="2.40.70.10">
    <property type="entry name" value="Acid Proteases"/>
    <property type="match status" value="1"/>
</dbReference>
<feature type="signal peptide" evidence="2">
    <location>
        <begin position="1"/>
        <end position="22"/>
    </location>
</feature>
<accession>A0AAD5LNJ2</accession>
<keyword evidence="1" id="KW-0472">Membrane</keyword>
<keyword evidence="1" id="KW-0812">Transmembrane</keyword>